<evidence type="ECO:0000256" key="3">
    <source>
        <dbReference type="ARBA" id="ARBA00022801"/>
    </source>
</evidence>
<dbReference type="Gene3D" id="3.40.50.180">
    <property type="entry name" value="Methylesterase CheB, C-terminal domain"/>
    <property type="match status" value="1"/>
</dbReference>
<dbReference type="NCBIfam" id="NF001965">
    <property type="entry name" value="PRK00742.1"/>
    <property type="match status" value="1"/>
</dbReference>
<dbReference type="GO" id="GO:0000156">
    <property type="term" value="F:phosphorelay response regulator activity"/>
    <property type="evidence" value="ECO:0007669"/>
    <property type="project" value="InterPro"/>
</dbReference>
<feature type="active site" evidence="5 6">
    <location>
        <position position="177"/>
    </location>
</feature>
<dbReference type="GO" id="GO:0050568">
    <property type="term" value="F:protein-glutamine glutaminase activity"/>
    <property type="evidence" value="ECO:0007669"/>
    <property type="project" value="UniProtKB-UniRule"/>
</dbReference>
<dbReference type="Pfam" id="PF00072">
    <property type="entry name" value="Response_reg"/>
    <property type="match status" value="1"/>
</dbReference>
<dbReference type="RefSeq" id="WP_103874847.1">
    <property type="nucleotide sequence ID" value="NZ_FNUY01000011.1"/>
</dbReference>
<evidence type="ECO:0000256" key="4">
    <source>
        <dbReference type="ARBA" id="ARBA00048267"/>
    </source>
</evidence>
<dbReference type="CDD" id="cd17541">
    <property type="entry name" value="REC_CheB-like"/>
    <property type="match status" value="1"/>
</dbReference>
<gene>
    <name evidence="5" type="primary">cheB</name>
    <name evidence="10" type="ORF">SAMN04488115_111158</name>
</gene>
<comment type="function">
    <text evidence="5">Involved in chemotaxis. Part of a chemotaxis signal transduction system that modulates chemotaxis in response to various stimuli. Catalyzes the demethylation of specific methylglutamate residues introduced into the chemoreceptors (methyl-accepting chemotaxis proteins or MCP) by CheR. Also mediates the irreversible deamidation of specific glutamine residues to glutamic acid.</text>
</comment>
<dbReference type="InterPro" id="IPR008248">
    <property type="entry name" value="CheB-like"/>
</dbReference>
<name>A0A1H6CPM5_9HYPH</name>
<dbReference type="PROSITE" id="PS50122">
    <property type="entry name" value="CHEB"/>
    <property type="match status" value="1"/>
</dbReference>
<feature type="active site" evidence="5 6">
    <location>
        <position position="299"/>
    </location>
</feature>
<comment type="similarity">
    <text evidence="5">Belongs to the CheB family.</text>
</comment>
<sequence>MSRKAIRVLIVDDSASVRQVLSSILSEDPGIEVMGTAADAFSAARRLQTELPDVIILDIEMPGMDGLTFLRKIMAQRPIPVIICSTLTEAGSRALFDALEAGAVDVLPKPRIDTRNALTETAGRLRHAVRAAAQAKLRPQQPRMQIERKLTADVIMPPPVPGRVRQTTDRIVCIGISTGGTETLREVLQGLPANCPGIAVVQHMPEKFTAAFAKRLNGICAMEIKEAENGDELSTGRVLIAPGNRHMLLQRGGAQYRIAIKDGPPVSRHRPSVDVLFRSAAQYAGANALGLIMTGMGDDGARGLLEMRKAGARTLAQDEEDCVVFGMPKEAIDLGAAERIVKLPRVAQEIMAWPNTGAGGAGDLAHGA</sequence>
<comment type="PTM">
    <text evidence="5">Phosphorylated by CheA. Phosphorylation of the N-terminal regulatory domain activates the methylesterase activity.</text>
</comment>
<evidence type="ECO:0000256" key="1">
    <source>
        <dbReference type="ARBA" id="ARBA00022490"/>
    </source>
</evidence>
<comment type="catalytic activity">
    <reaction evidence="5">
        <text>L-glutaminyl-[protein] + H2O = L-glutamyl-[protein] + NH4(+)</text>
        <dbReference type="Rhea" id="RHEA:16441"/>
        <dbReference type="Rhea" id="RHEA-COMP:10207"/>
        <dbReference type="Rhea" id="RHEA-COMP:10208"/>
        <dbReference type="ChEBI" id="CHEBI:15377"/>
        <dbReference type="ChEBI" id="CHEBI:28938"/>
        <dbReference type="ChEBI" id="CHEBI:29973"/>
        <dbReference type="ChEBI" id="CHEBI:30011"/>
        <dbReference type="EC" id="3.5.1.44"/>
    </reaction>
</comment>
<keyword evidence="3 5" id="KW-0378">Hydrolase</keyword>
<keyword evidence="5 7" id="KW-0597">Phosphoprotein</keyword>
<organism evidence="10 11">
    <name type="scientific">Bosea lathyri</name>
    <dbReference type="NCBI Taxonomy" id="1036778"/>
    <lineage>
        <taxon>Bacteria</taxon>
        <taxon>Pseudomonadati</taxon>
        <taxon>Pseudomonadota</taxon>
        <taxon>Alphaproteobacteria</taxon>
        <taxon>Hyphomicrobiales</taxon>
        <taxon>Boseaceae</taxon>
        <taxon>Bosea</taxon>
    </lineage>
</organism>
<dbReference type="SUPFAM" id="SSF52738">
    <property type="entry name" value="Methylesterase CheB, C-terminal domain"/>
    <property type="match status" value="1"/>
</dbReference>
<dbReference type="Pfam" id="PF01339">
    <property type="entry name" value="CheB_methylest"/>
    <property type="match status" value="1"/>
</dbReference>
<dbReference type="Gene3D" id="3.40.50.2300">
    <property type="match status" value="1"/>
</dbReference>
<dbReference type="SMART" id="SM00448">
    <property type="entry name" value="REC"/>
    <property type="match status" value="1"/>
</dbReference>
<dbReference type="InterPro" id="IPR011006">
    <property type="entry name" value="CheY-like_superfamily"/>
</dbReference>
<dbReference type="InterPro" id="IPR001789">
    <property type="entry name" value="Sig_transdc_resp-reg_receiver"/>
</dbReference>
<dbReference type="GO" id="GO:0006935">
    <property type="term" value="P:chemotaxis"/>
    <property type="evidence" value="ECO:0007669"/>
    <property type="project" value="UniProtKB-UniRule"/>
</dbReference>
<keyword evidence="2 5" id="KW-0145">Chemotaxis</keyword>
<evidence type="ECO:0000256" key="6">
    <source>
        <dbReference type="PROSITE-ProRule" id="PRU00050"/>
    </source>
</evidence>
<evidence type="ECO:0000256" key="2">
    <source>
        <dbReference type="ARBA" id="ARBA00022500"/>
    </source>
</evidence>
<dbReference type="GO" id="GO:0008984">
    <property type="term" value="F:protein-glutamate methylesterase activity"/>
    <property type="evidence" value="ECO:0007669"/>
    <property type="project" value="UniProtKB-UniRule"/>
</dbReference>
<feature type="modified residue" description="4-aspartylphosphate" evidence="5 7">
    <location>
        <position position="58"/>
    </location>
</feature>
<dbReference type="OrthoDB" id="9793421at2"/>
<evidence type="ECO:0000256" key="7">
    <source>
        <dbReference type="PROSITE-ProRule" id="PRU00169"/>
    </source>
</evidence>
<protein>
    <recommendedName>
        <fullName evidence="5">Protein-glutamate methylesterase/protein-glutamine glutaminase</fullName>
        <ecNumber evidence="5">3.1.1.61</ecNumber>
        <ecNumber evidence="5">3.5.1.44</ecNumber>
    </recommendedName>
</protein>
<evidence type="ECO:0000313" key="10">
    <source>
        <dbReference type="EMBL" id="SEG74929.1"/>
    </source>
</evidence>
<reference evidence="10 11" key="1">
    <citation type="submission" date="2016-10" db="EMBL/GenBank/DDBJ databases">
        <authorList>
            <person name="de Groot N.N."/>
        </authorList>
    </citation>
    <scope>NUCLEOTIDE SEQUENCE [LARGE SCALE GENOMIC DNA]</scope>
    <source>
        <strain evidence="10 11">DSM 26656</strain>
    </source>
</reference>
<dbReference type="NCBIfam" id="NF009206">
    <property type="entry name" value="PRK12555.1"/>
    <property type="match status" value="1"/>
</dbReference>
<keyword evidence="11" id="KW-1185">Reference proteome</keyword>
<dbReference type="InterPro" id="IPR000673">
    <property type="entry name" value="Sig_transdc_resp-reg_Me-estase"/>
</dbReference>
<dbReference type="PIRSF" id="PIRSF000876">
    <property type="entry name" value="RR_chemtxs_CheB"/>
    <property type="match status" value="1"/>
</dbReference>
<dbReference type="HAMAP" id="MF_00099">
    <property type="entry name" value="CheB_chemtxs"/>
    <property type="match status" value="1"/>
</dbReference>
<accession>A0A1H6CPM5</accession>
<proteinExistence type="inferred from homology"/>
<dbReference type="EC" id="3.1.1.61" evidence="5"/>
<evidence type="ECO:0000259" key="9">
    <source>
        <dbReference type="PROSITE" id="PS50122"/>
    </source>
</evidence>
<dbReference type="EC" id="3.5.1.44" evidence="5"/>
<dbReference type="InterPro" id="IPR035909">
    <property type="entry name" value="CheB_C"/>
</dbReference>
<dbReference type="PROSITE" id="PS50110">
    <property type="entry name" value="RESPONSE_REGULATORY"/>
    <property type="match status" value="1"/>
</dbReference>
<evidence type="ECO:0000313" key="11">
    <source>
        <dbReference type="Proteomes" id="UP000236743"/>
    </source>
</evidence>
<dbReference type="SUPFAM" id="SSF52172">
    <property type="entry name" value="CheY-like"/>
    <property type="match status" value="1"/>
</dbReference>
<dbReference type="CDD" id="cd16432">
    <property type="entry name" value="CheB_Rec"/>
    <property type="match status" value="1"/>
</dbReference>
<dbReference type="GO" id="GO:0005737">
    <property type="term" value="C:cytoplasm"/>
    <property type="evidence" value="ECO:0007669"/>
    <property type="project" value="UniProtKB-SubCell"/>
</dbReference>
<evidence type="ECO:0000256" key="5">
    <source>
        <dbReference type="HAMAP-Rule" id="MF_00099"/>
    </source>
</evidence>
<feature type="domain" description="Response regulatory" evidence="8">
    <location>
        <begin position="7"/>
        <end position="124"/>
    </location>
</feature>
<comment type="catalytic activity">
    <reaction evidence="4 5">
        <text>[protein]-L-glutamate 5-O-methyl ester + H2O = L-glutamyl-[protein] + methanol + H(+)</text>
        <dbReference type="Rhea" id="RHEA:23236"/>
        <dbReference type="Rhea" id="RHEA-COMP:10208"/>
        <dbReference type="Rhea" id="RHEA-COMP:10311"/>
        <dbReference type="ChEBI" id="CHEBI:15377"/>
        <dbReference type="ChEBI" id="CHEBI:15378"/>
        <dbReference type="ChEBI" id="CHEBI:17790"/>
        <dbReference type="ChEBI" id="CHEBI:29973"/>
        <dbReference type="ChEBI" id="CHEBI:82795"/>
        <dbReference type="EC" id="3.1.1.61"/>
    </reaction>
</comment>
<dbReference type="AlphaFoldDB" id="A0A1H6CPM5"/>
<dbReference type="EMBL" id="FNUY01000011">
    <property type="protein sequence ID" value="SEG74929.1"/>
    <property type="molecule type" value="Genomic_DNA"/>
</dbReference>
<dbReference type="PANTHER" id="PTHR42872">
    <property type="entry name" value="PROTEIN-GLUTAMATE METHYLESTERASE/PROTEIN-GLUTAMINE GLUTAMINASE"/>
    <property type="match status" value="1"/>
</dbReference>
<feature type="active site" evidence="5 6">
    <location>
        <position position="203"/>
    </location>
</feature>
<comment type="subcellular location">
    <subcellularLocation>
        <location evidence="5">Cytoplasm</location>
    </subcellularLocation>
</comment>
<evidence type="ECO:0000259" key="8">
    <source>
        <dbReference type="PROSITE" id="PS50110"/>
    </source>
</evidence>
<dbReference type="Proteomes" id="UP000236743">
    <property type="component" value="Unassembled WGS sequence"/>
</dbReference>
<keyword evidence="1 5" id="KW-0963">Cytoplasm</keyword>
<comment type="domain">
    <text evidence="5">Contains a C-terminal catalytic domain, and an N-terminal region which modulates catalytic activity.</text>
</comment>
<dbReference type="PANTHER" id="PTHR42872:SF6">
    <property type="entry name" value="PROTEIN-GLUTAMATE METHYLESTERASE_PROTEIN-GLUTAMINE GLUTAMINASE"/>
    <property type="match status" value="1"/>
</dbReference>
<feature type="domain" description="CheB-type methylesterase" evidence="9">
    <location>
        <begin position="159"/>
        <end position="357"/>
    </location>
</feature>